<keyword evidence="1" id="KW-1133">Transmembrane helix</keyword>
<keyword evidence="2" id="KW-1185">Reference proteome</keyword>
<name>A0AAF3EGA0_9BILA</name>
<feature type="transmembrane region" description="Helical" evidence="1">
    <location>
        <begin position="235"/>
        <end position="256"/>
    </location>
</feature>
<reference evidence="3" key="1">
    <citation type="submission" date="2024-02" db="UniProtKB">
        <authorList>
            <consortium name="WormBaseParasite"/>
        </authorList>
    </citation>
    <scope>IDENTIFICATION</scope>
</reference>
<feature type="transmembrane region" description="Helical" evidence="1">
    <location>
        <begin position="299"/>
        <end position="325"/>
    </location>
</feature>
<dbReference type="Proteomes" id="UP000887575">
    <property type="component" value="Unassembled WGS sequence"/>
</dbReference>
<feature type="transmembrane region" description="Helical" evidence="1">
    <location>
        <begin position="337"/>
        <end position="357"/>
    </location>
</feature>
<proteinExistence type="predicted"/>
<keyword evidence="1" id="KW-0812">Transmembrane</keyword>
<evidence type="ECO:0000313" key="3">
    <source>
        <dbReference type="WBParaSite" id="MBELARI_LOCUS12875"/>
    </source>
</evidence>
<keyword evidence="1" id="KW-0472">Membrane</keyword>
<dbReference type="AlphaFoldDB" id="A0AAF3EGA0"/>
<protein>
    <submittedName>
        <fullName evidence="3">Uncharacterized protein</fullName>
    </submittedName>
</protein>
<evidence type="ECO:0000256" key="1">
    <source>
        <dbReference type="SAM" id="Phobius"/>
    </source>
</evidence>
<dbReference type="WBParaSite" id="MBELARI_LOCUS12875">
    <property type="protein sequence ID" value="MBELARI_LOCUS12875"/>
    <property type="gene ID" value="MBELARI_LOCUS12875"/>
</dbReference>
<accession>A0AAF3EGA0</accession>
<organism evidence="2 3">
    <name type="scientific">Mesorhabditis belari</name>
    <dbReference type="NCBI Taxonomy" id="2138241"/>
    <lineage>
        <taxon>Eukaryota</taxon>
        <taxon>Metazoa</taxon>
        <taxon>Ecdysozoa</taxon>
        <taxon>Nematoda</taxon>
        <taxon>Chromadorea</taxon>
        <taxon>Rhabditida</taxon>
        <taxon>Rhabditina</taxon>
        <taxon>Rhabditomorpha</taxon>
        <taxon>Rhabditoidea</taxon>
        <taxon>Rhabditidae</taxon>
        <taxon>Mesorhabditinae</taxon>
        <taxon>Mesorhabditis</taxon>
    </lineage>
</organism>
<feature type="transmembrane region" description="Helical" evidence="1">
    <location>
        <begin position="268"/>
        <end position="287"/>
    </location>
</feature>
<evidence type="ECO:0000313" key="2">
    <source>
        <dbReference type="Proteomes" id="UP000887575"/>
    </source>
</evidence>
<sequence>MTKSRDQNPTGSTQKKLLAFPRMPRPVKVNPPFEPFENRSREVKVEDPNLVSDSFGRIVEKKYSRCHWYAKNTGNFGANFLVMAGDRIDTGSRSHRVFSVADKMKMLVAKFTKGAGEEIFPMNKQTPLKSRWNYGQPPPSEPADWLVQWAPEKLETLETLDIQKNICAALNSRLKIRWLIGVERGLVKGCLMDRLDRDLIGNAFSYAVTRGAEGPSIKMVAIGEMSSTSWRLNSSTIAGIFFSLNIVASVLALAIWDFQKHDTNHNVLYLGGVICSFLLNTAIAISLQMAIRQHRPNFFLPFIICAAIHLTISLGVVFLFTISLLDHMFKGSDLQDFYGVLVFTGMFFFWILSIHVVQKDRERIQKICGVHSLLPEYL</sequence>